<evidence type="ECO:0000259" key="2">
    <source>
        <dbReference type="Pfam" id="PF01978"/>
    </source>
</evidence>
<dbReference type="Gene3D" id="3.30.870.10">
    <property type="entry name" value="Endonuclease Chain A"/>
    <property type="match status" value="1"/>
</dbReference>
<gene>
    <name evidence="4" type="ORF">GCM10009037_08580</name>
</gene>
<sequence length="275" mass="29252">MADLTDLGLSEYESRAYRGILDVGPATANELSDTSGVPMGRIYDVLGSIESQHLVRSQAASRPKKYVAVEPETALDRLLEDRKRELREEAEQYESVVDSLVRDLEGPPKPEEGFWTAEVGADGALDLLLERIAAAEESVDVVSGATSSSFDVRTASDDIADAISATLDRGADVRILLSPAAIEAYPSHVDDASMADFGATDGFEVRVGDAVYGDVIVIDGTEVCVGFPNPVEPEEPFALIDLTDPAFAAQIVAEFERGWEAADAVGDARADGGCP</sequence>
<dbReference type="AlphaFoldDB" id="A0A830EUY6"/>
<accession>A0A830EUY6</accession>
<evidence type="ECO:0000259" key="3">
    <source>
        <dbReference type="Pfam" id="PF24217"/>
    </source>
</evidence>
<evidence type="ECO:0000313" key="4">
    <source>
        <dbReference type="EMBL" id="GGL27253.1"/>
    </source>
</evidence>
<reference evidence="4 5" key="1">
    <citation type="journal article" date="2019" name="Int. J. Syst. Evol. Microbiol.">
        <title>The Global Catalogue of Microorganisms (GCM) 10K type strain sequencing project: providing services to taxonomists for standard genome sequencing and annotation.</title>
        <authorList>
            <consortium name="The Broad Institute Genomics Platform"/>
            <consortium name="The Broad Institute Genome Sequencing Center for Infectious Disease"/>
            <person name="Wu L."/>
            <person name="Ma J."/>
        </authorList>
    </citation>
    <scope>NUCLEOTIDE SEQUENCE [LARGE SCALE GENOMIC DNA]</scope>
    <source>
        <strain evidence="4 5">JCM 19585</strain>
    </source>
</reference>
<dbReference type="SUPFAM" id="SSF56024">
    <property type="entry name" value="Phospholipase D/nuclease"/>
    <property type="match status" value="1"/>
</dbReference>
<dbReference type="InterPro" id="IPR055859">
    <property type="entry name" value="DUF7436"/>
</dbReference>
<organism evidence="4 5">
    <name type="scientific">Halarchaeum grantii</name>
    <dbReference type="NCBI Taxonomy" id="1193105"/>
    <lineage>
        <taxon>Archaea</taxon>
        <taxon>Methanobacteriati</taxon>
        <taxon>Methanobacteriota</taxon>
        <taxon>Stenosarchaea group</taxon>
        <taxon>Halobacteria</taxon>
        <taxon>Halobacteriales</taxon>
        <taxon>Halobacteriaceae</taxon>
    </lineage>
</organism>
<dbReference type="RefSeq" id="WP_188879468.1">
    <property type="nucleotide sequence ID" value="NZ_BMPF01000001.1"/>
</dbReference>
<dbReference type="SUPFAM" id="SSF46785">
    <property type="entry name" value="Winged helix' DNA-binding domain"/>
    <property type="match status" value="1"/>
</dbReference>
<evidence type="ECO:0000256" key="1">
    <source>
        <dbReference type="SAM" id="Coils"/>
    </source>
</evidence>
<feature type="domain" description="DUF7436" evidence="3">
    <location>
        <begin position="111"/>
        <end position="264"/>
    </location>
</feature>
<dbReference type="Pfam" id="PF01978">
    <property type="entry name" value="TrmB"/>
    <property type="match status" value="1"/>
</dbReference>
<dbReference type="InterPro" id="IPR051797">
    <property type="entry name" value="TrmB-like"/>
</dbReference>
<feature type="coiled-coil region" evidence="1">
    <location>
        <begin position="76"/>
        <end position="103"/>
    </location>
</feature>
<dbReference type="InterPro" id="IPR002831">
    <property type="entry name" value="Tscrpt_reg_TrmB_N"/>
</dbReference>
<dbReference type="PANTHER" id="PTHR34293">
    <property type="entry name" value="HTH-TYPE TRANSCRIPTIONAL REGULATOR TRMBL2"/>
    <property type="match status" value="1"/>
</dbReference>
<protein>
    <submittedName>
        <fullName evidence="4">Transcriptional regulator</fullName>
    </submittedName>
</protein>
<proteinExistence type="predicted"/>
<dbReference type="Gene3D" id="1.10.10.10">
    <property type="entry name" value="Winged helix-like DNA-binding domain superfamily/Winged helix DNA-binding domain"/>
    <property type="match status" value="1"/>
</dbReference>
<dbReference type="Pfam" id="PF24217">
    <property type="entry name" value="DUF7436"/>
    <property type="match status" value="1"/>
</dbReference>
<comment type="caution">
    <text evidence="4">The sequence shown here is derived from an EMBL/GenBank/DDBJ whole genome shotgun (WGS) entry which is preliminary data.</text>
</comment>
<dbReference type="OrthoDB" id="202962at2157"/>
<dbReference type="EMBL" id="BMPF01000001">
    <property type="protein sequence ID" value="GGL27253.1"/>
    <property type="molecule type" value="Genomic_DNA"/>
</dbReference>
<dbReference type="PANTHER" id="PTHR34293:SF1">
    <property type="entry name" value="HTH-TYPE TRANSCRIPTIONAL REGULATOR TRMBL2"/>
    <property type="match status" value="1"/>
</dbReference>
<dbReference type="InterPro" id="IPR036388">
    <property type="entry name" value="WH-like_DNA-bd_sf"/>
</dbReference>
<keyword evidence="5" id="KW-1185">Reference proteome</keyword>
<dbReference type="Proteomes" id="UP000628840">
    <property type="component" value="Unassembled WGS sequence"/>
</dbReference>
<evidence type="ECO:0000313" key="5">
    <source>
        <dbReference type="Proteomes" id="UP000628840"/>
    </source>
</evidence>
<dbReference type="InterPro" id="IPR036390">
    <property type="entry name" value="WH_DNA-bd_sf"/>
</dbReference>
<name>A0A830EUY6_9EURY</name>
<feature type="domain" description="Transcription regulator TrmB N-terminal" evidence="2">
    <location>
        <begin position="4"/>
        <end position="72"/>
    </location>
</feature>
<keyword evidence="1" id="KW-0175">Coiled coil</keyword>